<reference evidence="2" key="1">
    <citation type="submission" date="2023-08" db="EMBL/GenBank/DDBJ databases">
        <title>Methanolobus mangrovi sp. nov. and Methanolobus sediminis sp. nov, two novel methylotrophic methanogens isolated from mangrove sediments in China.</title>
        <authorList>
            <person name="Zhou J."/>
        </authorList>
    </citation>
    <scope>NUCLEOTIDE SEQUENCE</scope>
    <source>
        <strain evidence="2">FTZ2</strain>
    </source>
</reference>
<name>A0AA51UFS9_9EURY</name>
<evidence type="ECO:0000259" key="1">
    <source>
        <dbReference type="PROSITE" id="PS51742"/>
    </source>
</evidence>
<keyword evidence="2" id="KW-0238">DNA-binding</keyword>
<proteinExistence type="predicted"/>
<evidence type="ECO:0000313" key="2">
    <source>
        <dbReference type="EMBL" id="WMW21337.1"/>
    </source>
</evidence>
<dbReference type="RefSeq" id="WP_309307122.1">
    <property type="nucleotide sequence ID" value="NZ_CP133594.1"/>
</dbReference>
<protein>
    <submittedName>
        <fullName evidence="2">DNA-binding protein</fullName>
    </submittedName>
</protein>
<dbReference type="Pfam" id="PF03479">
    <property type="entry name" value="PCC"/>
    <property type="match status" value="1"/>
</dbReference>
<dbReference type="EMBL" id="CP133594">
    <property type="protein sequence ID" value="WMW21337.1"/>
    <property type="molecule type" value="Genomic_DNA"/>
</dbReference>
<dbReference type="PANTHER" id="PTHR34988">
    <property type="entry name" value="PROTEIN, PUTATIVE-RELATED"/>
    <property type="match status" value="1"/>
</dbReference>
<evidence type="ECO:0000313" key="3">
    <source>
        <dbReference type="Proteomes" id="UP001183006"/>
    </source>
</evidence>
<accession>A0AA51UFS9</accession>
<dbReference type="SUPFAM" id="SSF117856">
    <property type="entry name" value="AF0104/ALDC/Ptd012-like"/>
    <property type="match status" value="1"/>
</dbReference>
<gene>
    <name evidence="2" type="ORF">RE476_07950</name>
</gene>
<dbReference type="Proteomes" id="UP001183006">
    <property type="component" value="Chromosome"/>
</dbReference>
<dbReference type="GO" id="GO:0003677">
    <property type="term" value="F:DNA binding"/>
    <property type="evidence" value="ECO:0007669"/>
    <property type="project" value="UniProtKB-KW"/>
</dbReference>
<dbReference type="PANTHER" id="PTHR34988:SF1">
    <property type="entry name" value="DNA-BINDING PROTEIN"/>
    <property type="match status" value="1"/>
</dbReference>
<dbReference type="GeneID" id="84230065"/>
<dbReference type="Gene3D" id="3.30.1330.80">
    <property type="entry name" value="Hypothetical protein, similar to alpha- acetolactate decarboxylase, domain 2"/>
    <property type="match status" value="1"/>
</dbReference>
<feature type="domain" description="PPC" evidence="1">
    <location>
        <begin position="6"/>
        <end position="145"/>
    </location>
</feature>
<dbReference type="PROSITE" id="PS51742">
    <property type="entry name" value="PPC"/>
    <property type="match status" value="1"/>
</dbReference>
<organism evidence="2 3">
    <name type="scientific">Methanolobus mangrovi</name>
    <dbReference type="NCBI Taxonomy" id="3072977"/>
    <lineage>
        <taxon>Archaea</taxon>
        <taxon>Methanobacteriati</taxon>
        <taxon>Methanobacteriota</taxon>
        <taxon>Stenosarchaea group</taxon>
        <taxon>Methanomicrobia</taxon>
        <taxon>Methanosarcinales</taxon>
        <taxon>Methanosarcinaceae</taxon>
        <taxon>Methanolobus</taxon>
    </lineage>
</organism>
<keyword evidence="3" id="KW-1185">Reference proteome</keyword>
<dbReference type="InterPro" id="IPR005175">
    <property type="entry name" value="PPC_dom"/>
</dbReference>
<dbReference type="CDD" id="cd11378">
    <property type="entry name" value="DUF296"/>
    <property type="match status" value="1"/>
</dbReference>
<sequence>MEYSKGNIGRVFTVRLDQGDDILSELEGLAVAEDISSAMFMMLGAVKEASLVVGPKTNDVPPDPQWAKFNDAHEVLGIGNIFREDGKPKIHLHSAAGRGDSIKVGCLRGESEVFMVVEIFIMEISGISANRIFDPKRGFAPVTFSDVN</sequence>
<dbReference type="KEGG" id="mmav:RE476_07950"/>
<dbReference type="AlphaFoldDB" id="A0AA51UFS9"/>